<evidence type="ECO:0000313" key="1">
    <source>
        <dbReference type="EMBL" id="KAK2187679.1"/>
    </source>
</evidence>
<keyword evidence="2" id="KW-1185">Reference proteome</keyword>
<dbReference type="AlphaFoldDB" id="A0AAD9P3V0"/>
<dbReference type="InterPro" id="IPR029063">
    <property type="entry name" value="SAM-dependent_MTases_sf"/>
</dbReference>
<dbReference type="SUPFAM" id="SSF53335">
    <property type="entry name" value="S-adenosyl-L-methionine-dependent methyltransferases"/>
    <property type="match status" value="1"/>
</dbReference>
<name>A0AAD9P3V0_RIDPI</name>
<dbReference type="Gene3D" id="3.40.50.150">
    <property type="entry name" value="Vaccinia Virus protein VP39"/>
    <property type="match status" value="1"/>
</dbReference>
<proteinExistence type="predicted"/>
<dbReference type="EMBL" id="JAODUO010000157">
    <property type="protein sequence ID" value="KAK2187679.1"/>
    <property type="molecule type" value="Genomic_DNA"/>
</dbReference>
<accession>A0AAD9P3V0</accession>
<dbReference type="Proteomes" id="UP001209878">
    <property type="component" value="Unassembled WGS sequence"/>
</dbReference>
<organism evidence="1 2">
    <name type="scientific">Ridgeia piscesae</name>
    <name type="common">Tubeworm</name>
    <dbReference type="NCBI Taxonomy" id="27915"/>
    <lineage>
        <taxon>Eukaryota</taxon>
        <taxon>Metazoa</taxon>
        <taxon>Spiralia</taxon>
        <taxon>Lophotrochozoa</taxon>
        <taxon>Annelida</taxon>
        <taxon>Polychaeta</taxon>
        <taxon>Sedentaria</taxon>
        <taxon>Canalipalpata</taxon>
        <taxon>Sabellida</taxon>
        <taxon>Siboglinidae</taxon>
        <taxon>Ridgeia</taxon>
    </lineage>
</organism>
<dbReference type="CDD" id="cd02440">
    <property type="entry name" value="AdoMet_MTases"/>
    <property type="match status" value="1"/>
</dbReference>
<protein>
    <submittedName>
        <fullName evidence="1">Uncharacterized protein</fullName>
    </submittedName>
</protein>
<gene>
    <name evidence="1" type="ORF">NP493_157g02020</name>
</gene>
<evidence type="ECO:0000313" key="2">
    <source>
        <dbReference type="Proteomes" id="UP001209878"/>
    </source>
</evidence>
<dbReference type="PANTHER" id="PTHR43591:SF101">
    <property type="entry name" value="METHYLTRANSFERASE-LIKE PROTEIN 27"/>
    <property type="match status" value="1"/>
</dbReference>
<sequence>MTTNTPLGLDHVKPEDVEAYKLNYAAHDVGKGLNDVIQYYNKWAQKGTYEQVLCPGRYNGPQIAAQVVEKYFGDTKEDANILDVAAGTGLVGEKLRERGFSKMDALEPAKAMLAIATAKNIYTKCIQDSLDRHGTSIENDTYDVLVISGGMGEGHIPTVALTEMIRLVKPGGCVCIVMRQEYLAYVAEYTDRLEPCMDQLVDLGWWKREERTVVPNYSFGKPGVVFVYRVNRCGAPPVTCLTLKQ</sequence>
<reference evidence="1" key="1">
    <citation type="journal article" date="2023" name="Mol. Biol. Evol.">
        <title>Third-Generation Sequencing Reveals the Adaptive Role of the Epigenome in Three Deep-Sea Polychaetes.</title>
        <authorList>
            <person name="Perez M."/>
            <person name="Aroh O."/>
            <person name="Sun Y."/>
            <person name="Lan Y."/>
            <person name="Juniper S.K."/>
            <person name="Young C.R."/>
            <person name="Angers B."/>
            <person name="Qian P.Y."/>
        </authorList>
    </citation>
    <scope>NUCLEOTIDE SEQUENCE</scope>
    <source>
        <strain evidence="1">R07B-5</strain>
    </source>
</reference>
<dbReference type="Pfam" id="PF13489">
    <property type="entry name" value="Methyltransf_23"/>
    <property type="match status" value="1"/>
</dbReference>
<comment type="caution">
    <text evidence="1">The sequence shown here is derived from an EMBL/GenBank/DDBJ whole genome shotgun (WGS) entry which is preliminary data.</text>
</comment>
<dbReference type="PANTHER" id="PTHR43591">
    <property type="entry name" value="METHYLTRANSFERASE"/>
    <property type="match status" value="1"/>
</dbReference>